<keyword evidence="4" id="KW-0677">Repeat</keyword>
<dbReference type="InterPro" id="IPR027417">
    <property type="entry name" value="P-loop_NTPase"/>
</dbReference>
<evidence type="ECO:0000256" key="3">
    <source>
        <dbReference type="ARBA" id="ARBA00022679"/>
    </source>
</evidence>
<dbReference type="SMART" id="SM00633">
    <property type="entry name" value="Glyco_10"/>
    <property type="match status" value="1"/>
</dbReference>
<evidence type="ECO:0000256" key="4">
    <source>
        <dbReference type="ARBA" id="ARBA00022737"/>
    </source>
</evidence>
<evidence type="ECO:0000259" key="10">
    <source>
        <dbReference type="PROSITE" id="PS51760"/>
    </source>
</evidence>
<dbReference type="GO" id="GO:0005524">
    <property type="term" value="F:ATP binding"/>
    <property type="evidence" value="ECO:0007669"/>
    <property type="project" value="InterPro"/>
</dbReference>
<evidence type="ECO:0000256" key="7">
    <source>
        <dbReference type="ARBA" id="ARBA00022840"/>
    </source>
</evidence>
<gene>
    <name evidence="11" type="ORF">J5N97_015661</name>
</gene>
<protein>
    <recommendedName>
        <fullName evidence="2">adenylyl-sulfate kinase</fullName>
        <ecNumber evidence="2">2.7.1.25</ecNumber>
    </recommendedName>
</protein>
<dbReference type="InterPro" id="IPR003305">
    <property type="entry name" value="CenC_carb-bd"/>
</dbReference>
<dbReference type="GO" id="GO:0031176">
    <property type="term" value="F:endo-1,4-beta-xylanase activity"/>
    <property type="evidence" value="ECO:0007669"/>
    <property type="project" value="UniProtKB-ARBA"/>
</dbReference>
<dbReference type="GO" id="GO:0000103">
    <property type="term" value="P:sulfate assimilation"/>
    <property type="evidence" value="ECO:0007669"/>
    <property type="project" value="InterPro"/>
</dbReference>
<dbReference type="InterPro" id="IPR017853">
    <property type="entry name" value="GH"/>
</dbReference>
<sequence length="869" mass="97113">MHAAAPIAPLPRCPRPLLLRSTPMIGFCLPLVPLRSYRKTLPRIEATDHNEHPSFSGMSSSVMSTVGKSTNIVWYECAIGKHERQQLLKQKGCVVWITGLSGSGKSTVACALSRELYSRGYLAYVLDGDNLRHGLNRDLSFNAEDRAENIRRVGEVAKLFADAGIICIASLISPYRSERDACRALVPDSFIEVFMDMPLELCEARDPKGLYKLARAGKIKGFTGIDDPYEPPLNCELVIQPKDGECSSPSSMAEQIIRSLQCKVKAKPTGTKEHSLAVKKSGDQFAQEALYTSHYELDSKSKGGFWYLLFGFDSFEGWRGAFFYCCLLFYFQCLVDPPKPQYRGGIIINPEFNNGLNGWLISDHSNIAVKTSETGNKFSVAQSGENPHQSLSQKVYLHSEKIYTFSAWVQISDGDDQTPVTAIFKTSSGSIHEAGSVIAKSGCWSMLKGGISVNKSGPSKFYFESENTSVDIWIDSVSLQPFTKEQWRRHQTESINKVRKRKVRINSKPGTKISIRQSRPGFPFGNAISKTILSNSGYQNWFSSRFTVTTFEDEMKWYSNEVSPGNENYADADAMLAFCKQHGIKVRGHNVFWDDPQYQQGWLKSLPTPQLQAATDKRMNSIINRYKGQVIAWDVVNENLHFSFFESKLGGNASSIFFQKLQHIDNNVLMFLNDFNTLEEPGDVAATPSKYLQKLREIQGFVGSGARIAIGLESHFKQLNTAYMRSALDTLAGAKVPIWLTEVDVASSPQQAKYLEEILREAFAHPAVQGIVMWGSWHPQGCYRMCLTDNNFKNLPTGDVVDKLLKEWKTKSQFEGIADINGFFELDLFHGEYEITTSHPSSNSSSLHMVKVDGGDGHEGMLQVSVVHS</sequence>
<dbReference type="Pfam" id="PF01583">
    <property type="entry name" value="APS_kinase"/>
    <property type="match status" value="1"/>
</dbReference>
<dbReference type="InterPro" id="IPR001000">
    <property type="entry name" value="GH10_dom"/>
</dbReference>
<dbReference type="SUPFAM" id="SSF51445">
    <property type="entry name" value="(Trans)glycosidases"/>
    <property type="match status" value="1"/>
</dbReference>
<dbReference type="Gene3D" id="3.20.20.80">
    <property type="entry name" value="Glycosidases"/>
    <property type="match status" value="1"/>
</dbReference>
<dbReference type="SUPFAM" id="SSF52540">
    <property type="entry name" value="P-loop containing nucleoside triphosphate hydrolases"/>
    <property type="match status" value="1"/>
</dbReference>
<dbReference type="NCBIfam" id="NF003013">
    <property type="entry name" value="PRK03846.1"/>
    <property type="match status" value="1"/>
</dbReference>
<evidence type="ECO:0000313" key="12">
    <source>
        <dbReference type="Proteomes" id="UP001085076"/>
    </source>
</evidence>
<dbReference type="AlphaFoldDB" id="A0A9D5HEG7"/>
<dbReference type="InterPro" id="IPR044846">
    <property type="entry name" value="GH10"/>
</dbReference>
<dbReference type="Proteomes" id="UP001085076">
    <property type="component" value="Miscellaneous, Linkage group lg04"/>
</dbReference>
<dbReference type="Pfam" id="PF02018">
    <property type="entry name" value="CBM_4_9"/>
    <property type="match status" value="1"/>
</dbReference>
<accession>A0A9D5HEG7</accession>
<dbReference type="InterPro" id="IPR002891">
    <property type="entry name" value="APS"/>
</dbReference>
<reference evidence="11" key="1">
    <citation type="submission" date="2021-03" db="EMBL/GenBank/DDBJ databases">
        <authorList>
            <person name="Li Z."/>
            <person name="Yang C."/>
        </authorList>
    </citation>
    <scope>NUCLEOTIDE SEQUENCE</scope>
    <source>
        <strain evidence="11">Dzin_1.0</strain>
        <tissue evidence="11">Leaf</tissue>
    </source>
</reference>
<evidence type="ECO:0000256" key="1">
    <source>
        <dbReference type="ARBA" id="ARBA00007495"/>
    </source>
</evidence>
<dbReference type="PANTHER" id="PTHR31490:SF2">
    <property type="entry name" value="GLYCOSYL HYDROLASE FAMILY 10 PROTEIN"/>
    <property type="match status" value="1"/>
</dbReference>
<dbReference type="GO" id="GO:0004020">
    <property type="term" value="F:adenylylsulfate kinase activity"/>
    <property type="evidence" value="ECO:0007669"/>
    <property type="project" value="InterPro"/>
</dbReference>
<comment type="similarity">
    <text evidence="1">Belongs to the glycosyl hydrolase 10 (cellulase F) family.</text>
</comment>
<dbReference type="InterPro" id="IPR008979">
    <property type="entry name" value="Galactose-bd-like_sf"/>
</dbReference>
<dbReference type="PROSITE" id="PS51760">
    <property type="entry name" value="GH10_2"/>
    <property type="match status" value="1"/>
</dbReference>
<dbReference type="Gene3D" id="3.40.50.300">
    <property type="entry name" value="P-loop containing nucleotide triphosphate hydrolases"/>
    <property type="match status" value="1"/>
</dbReference>
<name>A0A9D5HEG7_9LILI</name>
<keyword evidence="8" id="KW-0119">Carbohydrate metabolism</keyword>
<dbReference type="HAMAP" id="MF_00065">
    <property type="entry name" value="Adenylyl_sulf_kinase"/>
    <property type="match status" value="1"/>
</dbReference>
<evidence type="ECO:0000256" key="6">
    <source>
        <dbReference type="ARBA" id="ARBA00022801"/>
    </source>
</evidence>
<keyword evidence="3" id="KW-0808">Transferase</keyword>
<evidence type="ECO:0000256" key="9">
    <source>
        <dbReference type="ARBA" id="ARBA00023326"/>
    </source>
</evidence>
<dbReference type="EC" id="2.7.1.25" evidence="2"/>
<dbReference type="PANTHER" id="PTHR31490">
    <property type="entry name" value="GLYCOSYL HYDROLASE"/>
    <property type="match status" value="1"/>
</dbReference>
<dbReference type="SUPFAM" id="SSF49785">
    <property type="entry name" value="Galactose-binding domain-like"/>
    <property type="match status" value="1"/>
</dbReference>
<keyword evidence="7" id="KW-0067">ATP-binding</keyword>
<dbReference type="Gene3D" id="2.60.120.260">
    <property type="entry name" value="Galactose-binding domain-like"/>
    <property type="match status" value="1"/>
</dbReference>
<evidence type="ECO:0000256" key="5">
    <source>
        <dbReference type="ARBA" id="ARBA00022741"/>
    </source>
</evidence>
<evidence type="ECO:0000256" key="8">
    <source>
        <dbReference type="ARBA" id="ARBA00023277"/>
    </source>
</evidence>
<comment type="caution">
    <text evidence="11">The sequence shown here is derived from an EMBL/GenBank/DDBJ whole genome shotgun (WGS) entry which is preliminary data.</text>
</comment>
<feature type="domain" description="GH10" evidence="10">
    <location>
        <begin position="505"/>
        <end position="804"/>
    </location>
</feature>
<evidence type="ECO:0000313" key="11">
    <source>
        <dbReference type="EMBL" id="KAJ0973696.1"/>
    </source>
</evidence>
<proteinExistence type="inferred from homology"/>
<dbReference type="Pfam" id="PF00331">
    <property type="entry name" value="Glyco_hydro_10"/>
    <property type="match status" value="1"/>
</dbReference>
<reference evidence="11" key="2">
    <citation type="journal article" date="2022" name="Hortic Res">
        <title>The genome of Dioscorea zingiberensis sheds light on the biosynthesis, origin and evolution of the medicinally important diosgenin saponins.</title>
        <authorList>
            <person name="Li Y."/>
            <person name="Tan C."/>
            <person name="Li Z."/>
            <person name="Guo J."/>
            <person name="Li S."/>
            <person name="Chen X."/>
            <person name="Wang C."/>
            <person name="Dai X."/>
            <person name="Yang H."/>
            <person name="Song W."/>
            <person name="Hou L."/>
            <person name="Xu J."/>
            <person name="Tong Z."/>
            <person name="Xu A."/>
            <person name="Yuan X."/>
            <person name="Wang W."/>
            <person name="Yang Q."/>
            <person name="Chen L."/>
            <person name="Sun Z."/>
            <person name="Wang K."/>
            <person name="Pan B."/>
            <person name="Chen J."/>
            <person name="Bao Y."/>
            <person name="Liu F."/>
            <person name="Qi X."/>
            <person name="Gang D.R."/>
            <person name="Wen J."/>
            <person name="Li J."/>
        </authorList>
    </citation>
    <scope>NUCLEOTIDE SEQUENCE</scope>
    <source>
        <strain evidence="11">Dzin_1.0</strain>
    </source>
</reference>
<dbReference type="CDD" id="cd02027">
    <property type="entry name" value="APSK"/>
    <property type="match status" value="1"/>
</dbReference>
<keyword evidence="5" id="KW-0547">Nucleotide-binding</keyword>
<organism evidence="11 12">
    <name type="scientific">Dioscorea zingiberensis</name>
    <dbReference type="NCBI Taxonomy" id="325984"/>
    <lineage>
        <taxon>Eukaryota</taxon>
        <taxon>Viridiplantae</taxon>
        <taxon>Streptophyta</taxon>
        <taxon>Embryophyta</taxon>
        <taxon>Tracheophyta</taxon>
        <taxon>Spermatophyta</taxon>
        <taxon>Magnoliopsida</taxon>
        <taxon>Liliopsida</taxon>
        <taxon>Dioscoreales</taxon>
        <taxon>Dioscoreaceae</taxon>
        <taxon>Dioscorea</taxon>
    </lineage>
</organism>
<keyword evidence="9" id="KW-0624">Polysaccharide degradation</keyword>
<keyword evidence="6" id="KW-0378">Hydrolase</keyword>
<keyword evidence="12" id="KW-1185">Reference proteome</keyword>
<dbReference type="EMBL" id="JAGGNH010000004">
    <property type="protein sequence ID" value="KAJ0973696.1"/>
    <property type="molecule type" value="Genomic_DNA"/>
</dbReference>
<evidence type="ECO:0000256" key="2">
    <source>
        <dbReference type="ARBA" id="ARBA00012121"/>
    </source>
</evidence>
<dbReference type="NCBIfam" id="TIGR00455">
    <property type="entry name" value="apsK"/>
    <property type="match status" value="1"/>
</dbReference>
<dbReference type="InterPro" id="IPR059117">
    <property type="entry name" value="APS_kinase_dom"/>
</dbReference>
<dbReference type="GO" id="GO:0000272">
    <property type="term" value="P:polysaccharide catabolic process"/>
    <property type="evidence" value="ECO:0007669"/>
    <property type="project" value="UniProtKB-KW"/>
</dbReference>
<dbReference type="OrthoDB" id="3055998at2759"/>